<proteinExistence type="predicted"/>
<keyword evidence="2" id="KW-0812">Transmembrane</keyword>
<keyword evidence="4" id="KW-1185">Reference proteome</keyword>
<name>A0A380KBA6_9STRE</name>
<accession>A0A380KBA6</accession>
<evidence type="ECO:0000256" key="1">
    <source>
        <dbReference type="SAM" id="MobiDB-lite"/>
    </source>
</evidence>
<dbReference type="AlphaFoldDB" id="A0A380KBA6"/>
<reference evidence="3 4" key="1">
    <citation type="submission" date="2018-06" db="EMBL/GenBank/DDBJ databases">
        <authorList>
            <consortium name="Pathogen Informatics"/>
            <person name="Doyle S."/>
        </authorList>
    </citation>
    <scope>NUCLEOTIDE SEQUENCE [LARGE SCALE GENOMIC DNA]</scope>
    <source>
        <strain evidence="3 4">NCTC12224</strain>
    </source>
</reference>
<dbReference type="OrthoDB" id="2222385at2"/>
<dbReference type="RefSeq" id="WP_115269419.1">
    <property type="nucleotide sequence ID" value="NZ_JBNPNB010000007.1"/>
</dbReference>
<sequence length="267" mass="29879">MFQLDNQVTGERSEFDNRSSFLYAIETLEKRLLATNQSAPYVLKHLDKDGRVLESRELVIPQRDGTDSVDVLADFGFQKASKKPKQRSKDKSQIVPPPKAFKGEKETSLTNVTSRRRLKWVVGLYIFFMIMTILVSIIALLGISKQAHKTQATSTVSSTMTRYDHSADVFCRYFISAYYAKSSNLSSFVASSVASQKLEPTTSSPNSVLLESEKTAGKIQTLTYVLSSRESDGQVKSIRLTLTLKQAKEATYGYLLVKAPQLSPYPH</sequence>
<organism evidence="3 4">
    <name type="scientific">Streptococcus hyointestinalis</name>
    <dbReference type="NCBI Taxonomy" id="1337"/>
    <lineage>
        <taxon>Bacteria</taxon>
        <taxon>Bacillati</taxon>
        <taxon>Bacillota</taxon>
        <taxon>Bacilli</taxon>
        <taxon>Lactobacillales</taxon>
        <taxon>Streptococcaceae</taxon>
        <taxon>Streptococcus</taxon>
    </lineage>
</organism>
<dbReference type="Proteomes" id="UP000254924">
    <property type="component" value="Unassembled WGS sequence"/>
</dbReference>
<evidence type="ECO:0000313" key="4">
    <source>
        <dbReference type="Proteomes" id="UP000254924"/>
    </source>
</evidence>
<dbReference type="Gene3D" id="3.10.450.540">
    <property type="match status" value="1"/>
</dbReference>
<evidence type="ECO:0000313" key="3">
    <source>
        <dbReference type="EMBL" id="SUN61416.1"/>
    </source>
</evidence>
<protein>
    <submittedName>
        <fullName evidence="3">Uncharacterized protein</fullName>
    </submittedName>
</protein>
<feature type="transmembrane region" description="Helical" evidence="2">
    <location>
        <begin position="120"/>
        <end position="143"/>
    </location>
</feature>
<keyword evidence="2" id="KW-0472">Membrane</keyword>
<dbReference type="GeneID" id="78356769"/>
<keyword evidence="2" id="KW-1133">Transmembrane helix</keyword>
<evidence type="ECO:0000256" key="2">
    <source>
        <dbReference type="SAM" id="Phobius"/>
    </source>
</evidence>
<dbReference type="CDD" id="cd16427">
    <property type="entry name" value="TraM-like"/>
    <property type="match status" value="1"/>
</dbReference>
<feature type="region of interest" description="Disordered" evidence="1">
    <location>
        <begin position="80"/>
        <end position="107"/>
    </location>
</feature>
<dbReference type="EMBL" id="UHFN01000007">
    <property type="protein sequence ID" value="SUN61416.1"/>
    <property type="molecule type" value="Genomic_DNA"/>
</dbReference>
<gene>
    <name evidence="3" type="ORF">NCTC12224_01458</name>
</gene>